<dbReference type="InterPro" id="IPR054173">
    <property type="entry name" value="ThiI_fer"/>
</dbReference>
<protein>
    <submittedName>
        <fullName evidence="2">tRNA 4-thiouridine(8) synthase ThiI</fullName>
    </submittedName>
</protein>
<dbReference type="Pfam" id="PF22025">
    <property type="entry name" value="ThiI_fer"/>
    <property type="match status" value="1"/>
</dbReference>
<dbReference type="SUPFAM" id="SSF143437">
    <property type="entry name" value="THUMP domain-like"/>
    <property type="match status" value="1"/>
</dbReference>
<evidence type="ECO:0000313" key="2">
    <source>
        <dbReference type="EMBL" id="HHE75751.1"/>
    </source>
</evidence>
<dbReference type="Gene3D" id="3.30.70.1510">
    <property type="entry name" value="THUMP domain-like"/>
    <property type="match status" value="1"/>
</dbReference>
<proteinExistence type="predicted"/>
<feature type="non-terminal residue" evidence="2">
    <location>
        <position position="59"/>
    </location>
</feature>
<evidence type="ECO:0000259" key="1">
    <source>
        <dbReference type="Pfam" id="PF22025"/>
    </source>
</evidence>
<sequence>MIIVRYGELGLKGKNRKFFEELLAKNIERKLRRYGYSSRTKILRGRIFVYASDEAAPLI</sequence>
<comment type="caution">
    <text evidence="2">The sequence shown here is derived from an EMBL/GenBank/DDBJ whole genome shotgun (WGS) entry which is preliminary data.</text>
</comment>
<dbReference type="EMBL" id="DRTM01000096">
    <property type="protein sequence ID" value="HHE75751.1"/>
    <property type="molecule type" value="Genomic_DNA"/>
</dbReference>
<reference evidence="2" key="1">
    <citation type="journal article" date="2020" name="mSystems">
        <title>Genome- and Community-Level Interaction Insights into Carbon Utilization and Element Cycling Functions of Hydrothermarchaeota in Hydrothermal Sediment.</title>
        <authorList>
            <person name="Zhou Z."/>
            <person name="Liu Y."/>
            <person name="Xu W."/>
            <person name="Pan J."/>
            <person name="Luo Z.H."/>
            <person name="Li M."/>
        </authorList>
    </citation>
    <scope>NUCLEOTIDE SEQUENCE [LARGE SCALE GENOMIC DNA]</scope>
    <source>
        <strain evidence="2">HyVt-85</strain>
    </source>
</reference>
<accession>A0A7J3T9Y8</accession>
<organism evidence="2">
    <name type="scientific">Candidatus Aciduliprofundum boonei</name>
    <dbReference type="NCBI Taxonomy" id="379547"/>
    <lineage>
        <taxon>Archaea</taxon>
        <taxon>Methanobacteriati</taxon>
        <taxon>Thermoplasmatota</taxon>
        <taxon>DHVE2 group</taxon>
        <taxon>Candidatus Aciduliprofundum</taxon>
    </lineage>
</organism>
<dbReference type="AlphaFoldDB" id="A0A7J3T9Y8"/>
<gene>
    <name evidence="2" type="ORF">ENL31_01310</name>
</gene>
<dbReference type="Proteomes" id="UP000886130">
    <property type="component" value="Unassembled WGS sequence"/>
</dbReference>
<feature type="domain" description="ThiI ferredoxin-like" evidence="1">
    <location>
        <begin position="1"/>
        <end position="55"/>
    </location>
</feature>
<name>A0A7J3T9Y8_9ARCH</name>